<evidence type="ECO:0000313" key="4">
    <source>
        <dbReference type="Proteomes" id="UP001345219"/>
    </source>
</evidence>
<accession>A0AAN7KCM9</accession>
<dbReference type="AlphaFoldDB" id="A0AAN7KCM9"/>
<organism evidence="3 4">
    <name type="scientific">Trapa incisa</name>
    <dbReference type="NCBI Taxonomy" id="236973"/>
    <lineage>
        <taxon>Eukaryota</taxon>
        <taxon>Viridiplantae</taxon>
        <taxon>Streptophyta</taxon>
        <taxon>Embryophyta</taxon>
        <taxon>Tracheophyta</taxon>
        <taxon>Spermatophyta</taxon>
        <taxon>Magnoliopsida</taxon>
        <taxon>eudicotyledons</taxon>
        <taxon>Gunneridae</taxon>
        <taxon>Pentapetalae</taxon>
        <taxon>rosids</taxon>
        <taxon>malvids</taxon>
        <taxon>Myrtales</taxon>
        <taxon>Lythraceae</taxon>
        <taxon>Trapa</taxon>
    </lineage>
</organism>
<feature type="chain" id="PRO_5042971674" evidence="2">
    <location>
        <begin position="23"/>
        <end position="128"/>
    </location>
</feature>
<name>A0AAN7KCM9_9MYRT</name>
<reference evidence="3 4" key="1">
    <citation type="journal article" date="2023" name="Hortic Res">
        <title>Pangenome of water caltrop reveals structural variations and asymmetric subgenome divergence after allopolyploidization.</title>
        <authorList>
            <person name="Zhang X."/>
            <person name="Chen Y."/>
            <person name="Wang L."/>
            <person name="Yuan Y."/>
            <person name="Fang M."/>
            <person name="Shi L."/>
            <person name="Lu R."/>
            <person name="Comes H.P."/>
            <person name="Ma Y."/>
            <person name="Chen Y."/>
            <person name="Huang G."/>
            <person name="Zhou Y."/>
            <person name="Zheng Z."/>
            <person name="Qiu Y."/>
        </authorList>
    </citation>
    <scope>NUCLEOTIDE SEQUENCE [LARGE SCALE GENOMIC DNA]</scope>
    <source>
        <tissue evidence="3">Roots</tissue>
    </source>
</reference>
<feature type="signal peptide" evidence="2">
    <location>
        <begin position="1"/>
        <end position="22"/>
    </location>
</feature>
<proteinExistence type="predicted"/>
<evidence type="ECO:0000256" key="1">
    <source>
        <dbReference type="SAM" id="MobiDB-lite"/>
    </source>
</evidence>
<gene>
    <name evidence="3" type="ORF">SAY87_005523</name>
</gene>
<protein>
    <submittedName>
        <fullName evidence="3">Uncharacterized protein</fullName>
    </submittedName>
</protein>
<evidence type="ECO:0000313" key="3">
    <source>
        <dbReference type="EMBL" id="KAK4760630.1"/>
    </source>
</evidence>
<dbReference type="PANTHER" id="PTHR35094">
    <property type="entry name" value="LEUCINE-RICH REPEAT EXTENSIN-LIKE PROTEIN 2"/>
    <property type="match status" value="1"/>
</dbReference>
<feature type="compositionally biased region" description="Pro residues" evidence="1">
    <location>
        <begin position="46"/>
        <end position="79"/>
    </location>
</feature>
<keyword evidence="2" id="KW-0732">Signal</keyword>
<dbReference type="Proteomes" id="UP001345219">
    <property type="component" value="Chromosome 5"/>
</dbReference>
<evidence type="ECO:0000256" key="2">
    <source>
        <dbReference type="SAM" id="SignalP"/>
    </source>
</evidence>
<keyword evidence="4" id="KW-1185">Reference proteome</keyword>
<dbReference type="PANTHER" id="PTHR35094:SF1">
    <property type="entry name" value="PROTEIN, PUTATIVE-RELATED"/>
    <property type="match status" value="1"/>
</dbReference>
<sequence length="128" mass="13574">MALHRFLTLLVLTLSSALLVSGLETRRLDGSVSGTEKCAPCGQAAPLPPPPPVPCPPPPALPPPSPKKPPSQYCPPPPPPQSYIYITGPPGNLYPIDQDFGGASSSLPERFELVLLIAFGLLGLLRFW</sequence>
<feature type="region of interest" description="Disordered" evidence="1">
    <location>
        <begin position="41"/>
        <end position="79"/>
    </location>
</feature>
<dbReference type="EMBL" id="JAXIOK010000010">
    <property type="protein sequence ID" value="KAK4760630.1"/>
    <property type="molecule type" value="Genomic_DNA"/>
</dbReference>
<comment type="caution">
    <text evidence="3">The sequence shown here is derived from an EMBL/GenBank/DDBJ whole genome shotgun (WGS) entry which is preliminary data.</text>
</comment>